<proteinExistence type="predicted"/>
<sequence length="379" mass="43003">MAVVLVLTVFEKVVADRGPLRLVCALSPTPDVTQSLLRCPYSRARVRKGEWATVWCDRTRWLLRWLLEENAKVRWFSPEYHHLISSLTTDVQLESALALLGNNSDVPRGVDRTLFQDGMGHKGGCIPHVGNEDCHFPSEFANKQVAGGKFSNSQELARDKTVSPTVISRRRTRISSGKALSPCDWSKYILRNAGAESELVTELVLETSCEIVKHAVLCWLLRSSMPSTSLLLVTSRTFWRVERRFPELHLQSLLQIPHAWSGITVRLSFAGRLCLRCFCCAGRQLFQWDLLIVPGTADDVIIVACCLHNMLRDAFLGKDGVPHVQCSLDDQPTQNLQPTRRRRGLANKNGFRVRNYFKDNFNSYQGQVPRQETIIRRCE</sequence>
<gene>
    <name evidence="1" type="ORF">PR048_031245</name>
</gene>
<evidence type="ECO:0008006" key="3">
    <source>
        <dbReference type="Google" id="ProtNLM"/>
    </source>
</evidence>
<dbReference type="Proteomes" id="UP001159363">
    <property type="component" value="Chromosome 14"/>
</dbReference>
<accession>A0ABQ9G4N9</accession>
<evidence type="ECO:0000313" key="2">
    <source>
        <dbReference type="Proteomes" id="UP001159363"/>
    </source>
</evidence>
<protein>
    <recommendedName>
        <fullName evidence="3">DDE Tnp4 domain-containing protein</fullName>
    </recommendedName>
</protein>
<name>A0ABQ9G4N9_9NEOP</name>
<reference evidence="1 2" key="1">
    <citation type="submission" date="2023-02" db="EMBL/GenBank/DDBJ databases">
        <title>LHISI_Scaffold_Assembly.</title>
        <authorList>
            <person name="Stuart O.P."/>
            <person name="Cleave R."/>
            <person name="Magrath M.J.L."/>
            <person name="Mikheyev A.S."/>
        </authorList>
    </citation>
    <scope>NUCLEOTIDE SEQUENCE [LARGE SCALE GENOMIC DNA]</scope>
    <source>
        <strain evidence="1">Daus_M_001</strain>
        <tissue evidence="1">Leg muscle</tissue>
    </source>
</reference>
<dbReference type="EMBL" id="JARBHB010000015">
    <property type="protein sequence ID" value="KAJ8867443.1"/>
    <property type="molecule type" value="Genomic_DNA"/>
</dbReference>
<keyword evidence="2" id="KW-1185">Reference proteome</keyword>
<comment type="caution">
    <text evidence="1">The sequence shown here is derived from an EMBL/GenBank/DDBJ whole genome shotgun (WGS) entry which is preliminary data.</text>
</comment>
<evidence type="ECO:0000313" key="1">
    <source>
        <dbReference type="EMBL" id="KAJ8867443.1"/>
    </source>
</evidence>
<organism evidence="1 2">
    <name type="scientific">Dryococelus australis</name>
    <dbReference type="NCBI Taxonomy" id="614101"/>
    <lineage>
        <taxon>Eukaryota</taxon>
        <taxon>Metazoa</taxon>
        <taxon>Ecdysozoa</taxon>
        <taxon>Arthropoda</taxon>
        <taxon>Hexapoda</taxon>
        <taxon>Insecta</taxon>
        <taxon>Pterygota</taxon>
        <taxon>Neoptera</taxon>
        <taxon>Polyneoptera</taxon>
        <taxon>Phasmatodea</taxon>
        <taxon>Verophasmatodea</taxon>
        <taxon>Anareolatae</taxon>
        <taxon>Phasmatidae</taxon>
        <taxon>Eurycanthinae</taxon>
        <taxon>Dryococelus</taxon>
    </lineage>
</organism>